<feature type="transmembrane region" description="Helical" evidence="8">
    <location>
        <begin position="178"/>
        <end position="197"/>
    </location>
</feature>
<evidence type="ECO:0000256" key="8">
    <source>
        <dbReference type="SAM" id="Phobius"/>
    </source>
</evidence>
<evidence type="ECO:0000313" key="14">
    <source>
        <dbReference type="Proteomes" id="UP001310594"/>
    </source>
</evidence>
<evidence type="ECO:0000259" key="9">
    <source>
        <dbReference type="Pfam" id="PF02714"/>
    </source>
</evidence>
<dbReference type="GO" id="GO:0005886">
    <property type="term" value="C:plasma membrane"/>
    <property type="evidence" value="ECO:0007669"/>
    <property type="project" value="TreeGrafter"/>
</dbReference>
<evidence type="ECO:0000256" key="7">
    <source>
        <dbReference type="SAM" id="MobiDB-lite"/>
    </source>
</evidence>
<comment type="similarity">
    <text evidence="2">Belongs to the CSC1 (TC 1.A.17) family.</text>
</comment>
<dbReference type="InterPro" id="IPR045122">
    <property type="entry name" value="Csc1-like"/>
</dbReference>
<evidence type="ECO:0000313" key="13">
    <source>
        <dbReference type="EMBL" id="KAK5708219.1"/>
    </source>
</evidence>
<keyword evidence="5 8" id="KW-1133">Transmembrane helix</keyword>
<dbReference type="PANTHER" id="PTHR13018">
    <property type="entry name" value="PROBABLE MEMBRANE PROTEIN DUF221-RELATED"/>
    <property type="match status" value="1"/>
</dbReference>
<feature type="transmembrane region" description="Helical" evidence="8">
    <location>
        <begin position="702"/>
        <end position="725"/>
    </location>
</feature>
<evidence type="ECO:0000256" key="5">
    <source>
        <dbReference type="ARBA" id="ARBA00022989"/>
    </source>
</evidence>
<feature type="domain" description="CSC1/OSCA1-like 7TM region" evidence="9">
    <location>
        <begin position="471"/>
        <end position="678"/>
    </location>
</feature>
<organism evidence="13 14">
    <name type="scientific">Elasticomyces elasticus</name>
    <dbReference type="NCBI Taxonomy" id="574655"/>
    <lineage>
        <taxon>Eukaryota</taxon>
        <taxon>Fungi</taxon>
        <taxon>Dikarya</taxon>
        <taxon>Ascomycota</taxon>
        <taxon>Pezizomycotina</taxon>
        <taxon>Dothideomycetes</taxon>
        <taxon>Dothideomycetidae</taxon>
        <taxon>Mycosphaerellales</taxon>
        <taxon>Teratosphaeriaceae</taxon>
        <taxon>Elasticomyces</taxon>
    </lineage>
</organism>
<dbReference type="EMBL" id="JAVRQU010000001">
    <property type="protein sequence ID" value="KAK5708219.1"/>
    <property type="molecule type" value="Genomic_DNA"/>
</dbReference>
<accession>A0AAN7VYP0</accession>
<comment type="caution">
    <text evidence="13">The sequence shown here is derived from an EMBL/GenBank/DDBJ whole genome shotgun (WGS) entry which is preliminary data.</text>
</comment>
<feature type="domain" description="10TM putative phosphate transporter extracellular tail" evidence="10">
    <location>
        <begin position="960"/>
        <end position="1030"/>
    </location>
</feature>
<feature type="transmembrane region" description="Helical" evidence="8">
    <location>
        <begin position="563"/>
        <end position="591"/>
    </location>
</feature>
<keyword evidence="6 8" id="KW-0472">Membrane</keyword>
<evidence type="ECO:0000256" key="6">
    <source>
        <dbReference type="ARBA" id="ARBA00023136"/>
    </source>
</evidence>
<feature type="domain" description="CSC1/OSCA1-like cytosolic" evidence="12">
    <location>
        <begin position="223"/>
        <end position="458"/>
    </location>
</feature>
<feature type="transmembrane region" description="Helical" evidence="8">
    <location>
        <begin position="746"/>
        <end position="769"/>
    </location>
</feature>
<feature type="transmembrane region" description="Helical" evidence="8">
    <location>
        <begin position="35"/>
        <end position="56"/>
    </location>
</feature>
<dbReference type="InterPro" id="IPR027815">
    <property type="entry name" value="CSC1/OSCA1-like_cyt"/>
</dbReference>
<dbReference type="Pfam" id="PF02714">
    <property type="entry name" value="RSN1_7TM"/>
    <property type="match status" value="2"/>
</dbReference>
<feature type="domain" description="CSC1/OSCA1-like 7TM region" evidence="9">
    <location>
        <begin position="696"/>
        <end position="766"/>
    </location>
</feature>
<feature type="compositionally biased region" description="Basic and acidic residues" evidence="7">
    <location>
        <begin position="869"/>
        <end position="885"/>
    </location>
</feature>
<feature type="transmembrane region" description="Helical" evidence="8">
    <location>
        <begin position="513"/>
        <end position="542"/>
    </location>
</feature>
<keyword evidence="3" id="KW-0813">Transport</keyword>
<dbReference type="PANTHER" id="PTHR13018:SF20">
    <property type="entry name" value="SPORULATION-SPECIFIC PROTEIN 75"/>
    <property type="match status" value="1"/>
</dbReference>
<evidence type="ECO:0000259" key="10">
    <source>
        <dbReference type="Pfam" id="PF12621"/>
    </source>
</evidence>
<dbReference type="Pfam" id="PF14703">
    <property type="entry name" value="PHM7_cyt"/>
    <property type="match status" value="1"/>
</dbReference>
<dbReference type="InterPro" id="IPR032880">
    <property type="entry name" value="CSC1/OSCA1-like_N"/>
</dbReference>
<reference evidence="13" key="1">
    <citation type="submission" date="2023-08" db="EMBL/GenBank/DDBJ databases">
        <title>Black Yeasts Isolated from many extreme environments.</title>
        <authorList>
            <person name="Coleine C."/>
            <person name="Stajich J.E."/>
            <person name="Selbmann L."/>
        </authorList>
    </citation>
    <scope>NUCLEOTIDE SEQUENCE</scope>
    <source>
        <strain evidence="13">CCFEE 5810</strain>
    </source>
</reference>
<feature type="transmembrane region" description="Helical" evidence="8">
    <location>
        <begin position="118"/>
        <end position="139"/>
    </location>
</feature>
<evidence type="ECO:0008006" key="15">
    <source>
        <dbReference type="Google" id="ProtNLM"/>
    </source>
</evidence>
<comment type="subcellular location">
    <subcellularLocation>
        <location evidence="1">Membrane</location>
        <topology evidence="1">Multi-pass membrane protein</topology>
    </subcellularLocation>
</comment>
<feature type="domain" description="CSC1/OSCA1-like N-terminal transmembrane" evidence="11">
    <location>
        <begin position="34"/>
        <end position="199"/>
    </location>
</feature>
<dbReference type="Proteomes" id="UP001310594">
    <property type="component" value="Unassembled WGS sequence"/>
</dbReference>
<dbReference type="InterPro" id="IPR022257">
    <property type="entry name" value="PHM7_ext"/>
</dbReference>
<feature type="transmembrane region" description="Helical" evidence="8">
    <location>
        <begin position="611"/>
        <end position="641"/>
    </location>
</feature>
<keyword evidence="4 8" id="KW-0812">Transmembrane</keyword>
<protein>
    <recommendedName>
        <fullName evidence="15">DUF221-domain-containing protein</fullName>
    </recommendedName>
</protein>
<dbReference type="GO" id="GO:0005227">
    <property type="term" value="F:calcium-activated cation channel activity"/>
    <property type="evidence" value="ECO:0007669"/>
    <property type="project" value="InterPro"/>
</dbReference>
<dbReference type="AlphaFoldDB" id="A0AAN7VYP0"/>
<gene>
    <name evidence="13" type="ORF">LTR97_000759</name>
</gene>
<feature type="transmembrane region" description="Helical" evidence="8">
    <location>
        <begin position="781"/>
        <end position="799"/>
    </location>
</feature>
<feature type="transmembrane region" description="Helical" evidence="8">
    <location>
        <begin position="467"/>
        <end position="493"/>
    </location>
</feature>
<proteinExistence type="inferred from homology"/>
<dbReference type="Pfam" id="PF12621">
    <property type="entry name" value="PHM7_ext"/>
    <property type="match status" value="1"/>
</dbReference>
<dbReference type="Pfam" id="PF13967">
    <property type="entry name" value="RSN1_TM"/>
    <property type="match status" value="1"/>
</dbReference>
<evidence type="ECO:0000259" key="11">
    <source>
        <dbReference type="Pfam" id="PF13967"/>
    </source>
</evidence>
<evidence type="ECO:0000256" key="2">
    <source>
        <dbReference type="ARBA" id="ARBA00007779"/>
    </source>
</evidence>
<evidence type="ECO:0000259" key="12">
    <source>
        <dbReference type="Pfam" id="PF14703"/>
    </source>
</evidence>
<evidence type="ECO:0000256" key="4">
    <source>
        <dbReference type="ARBA" id="ARBA00022692"/>
    </source>
</evidence>
<name>A0AAN7VYP0_9PEZI</name>
<feature type="region of interest" description="Disordered" evidence="7">
    <location>
        <begin position="913"/>
        <end position="937"/>
    </location>
</feature>
<evidence type="ECO:0000256" key="3">
    <source>
        <dbReference type="ARBA" id="ARBA00022448"/>
    </source>
</evidence>
<sequence>MALNISNTNSSSIPDIFQGNAGAAQTSGGITTKAFVLNLATGIGLFVFQLSGFFLLKSSNLGRRLYQPKTYLVPERLRVEAIPVNPLKWLHRIFTIKGEELKLKCGLDGYFAIRFLRAMIVIFFPVMLLCVITLLPVNYHGGKDQHDFLVGGHYQNYNVTGLDSLSWQNVAPTKTNRYWAHLVCALVTITWTLWRIYREKRHFISVRQAYLTSPEQRLKASAKTILVTNIPNEYRSAAALKALFDVFVDNDDRSRIHVWVNRDYGILRKLVGRRRKVCHALEKEEVRVLRAVNKKVRKEGEVVAKIESPEQPVATSDEQVAISPSDLIRDAFEADNTQKLQLSPKYVPESQQTHINITKDKTGHYQPVSSLKFWQRKHDRVLKTAYLRSELARLTIEIEALLPDLDSEAKFPRQNSAFIQFDRQMAANMACALTTHHAPGRMNPRYLHVAPHEILWPNMGLTTLARFVRVCIALILFVGILILWAIPAFFLGILSQLESLRSNTKWLAWLKDWPSWIISLISGPLTAILLALLVQLVVPALCRKLAVLCGVPTRSRREVVTQGFYFTFLIIELVLVTSISSGLLAVIPVIANNPTLITQTLATNLPKAANYFFNYLIIQALGFSGSALFQYLRILFITLIWPWFSQTPRQEAWLQITIPHQMWANVFSLWTNFAVIGMLPFIEDWTGCFEEYTADVLSIGLIYSIIAPLMLVFVSAVFGLFFIVYRHNYYFVQRNKVDTFGALFEGALSQLFAGVYILEITLIGLFFLVRNTNDNVVATPQAIIMIIALAFTAAYHYILEHSLCPLYELLPVTLEDKAADAERERFMPTSRPGSRGEETYELQDSPPTTAEPEPEPGSPESRVRLRPSSTEKPEIAGSSDNEKSLRGLANVAAEARKTMNGLHHRIDMRLAAADRRHSSDHNQPCRRRDSNGRRSRKIEVADQLGEAIAGYPDELLDLSPSEREAELRAAYQDPVTREPQPVVWIPQDAAGLSEQMVRSSEKYGRWLQYSTAGAYLTEKGKCEVTQPAPDVRSDWLLDWVL</sequence>
<dbReference type="InterPro" id="IPR003864">
    <property type="entry name" value="CSC1/OSCA1-like_7TM"/>
</dbReference>
<evidence type="ECO:0000256" key="1">
    <source>
        <dbReference type="ARBA" id="ARBA00004141"/>
    </source>
</evidence>
<feature type="compositionally biased region" description="Basic and acidic residues" evidence="7">
    <location>
        <begin position="926"/>
        <end position="937"/>
    </location>
</feature>
<feature type="region of interest" description="Disordered" evidence="7">
    <location>
        <begin position="823"/>
        <end position="885"/>
    </location>
</feature>